<dbReference type="EMBL" id="LRBS01000048">
    <property type="protein sequence ID" value="OII77002.1"/>
    <property type="molecule type" value="Genomic_DNA"/>
</dbReference>
<sequence>MKIISSTDISLDDKVFIKFRLSNYIHDSLIWQDCILNKTDFNNEEIIKNLSKILRDSNLIIEPFNFEGSNLFSCSLMLGNEPFQLTFSFGGVILKENDINSDERKFINLICTETIGHDIAANKLKVRRPIGLINSNILGFIDFFGKDNVNYSARYTLRLAYIKVIALTRLYGANIPIYIYEGSNYIIKVQIVTLQNPTVSYELIHIDLLSKFIGKEHYLYTLETWYNHWNQIVDSNVIEYFTKSHSIIISSNLKCKHIKNETKDIKSDRINSDGSMSSLLNTVSGLNNQVDQSMDKLNEEIIRLTDNIDSQAPELMKLNYDKANEVNSVIMDEISNMEFKRSKKSRKKEKKSLDLNRNNLVCVDTEDKKISKVNADDIVERLLKQQASHLLLS</sequence>
<accession>A0A1J4MRY8</accession>
<protein>
    <submittedName>
        <fullName evidence="1">Uncharacterized protein</fullName>
    </submittedName>
</protein>
<dbReference type="VEuPathDB" id="CryptoDB:cand_023450"/>
<organism evidence="1 2">
    <name type="scientific">Cryptosporidium andersoni</name>
    <dbReference type="NCBI Taxonomy" id="117008"/>
    <lineage>
        <taxon>Eukaryota</taxon>
        <taxon>Sar</taxon>
        <taxon>Alveolata</taxon>
        <taxon>Apicomplexa</taxon>
        <taxon>Conoidasida</taxon>
        <taxon>Coccidia</taxon>
        <taxon>Eucoccidiorida</taxon>
        <taxon>Eimeriorina</taxon>
        <taxon>Cryptosporidiidae</taxon>
        <taxon>Cryptosporidium</taxon>
    </lineage>
</organism>
<dbReference type="GeneID" id="92366529"/>
<dbReference type="AlphaFoldDB" id="A0A1J4MRY8"/>
<dbReference type="Proteomes" id="UP000186804">
    <property type="component" value="Unassembled WGS sequence"/>
</dbReference>
<gene>
    <name evidence="1" type="ORF">cand_023450</name>
</gene>
<comment type="caution">
    <text evidence="1">The sequence shown here is derived from an EMBL/GenBank/DDBJ whole genome shotgun (WGS) entry which is preliminary data.</text>
</comment>
<dbReference type="RefSeq" id="XP_067068848.1">
    <property type="nucleotide sequence ID" value="XM_067212575.1"/>
</dbReference>
<evidence type="ECO:0000313" key="2">
    <source>
        <dbReference type="Proteomes" id="UP000186804"/>
    </source>
</evidence>
<name>A0A1J4MRY8_9CRYT</name>
<dbReference type="OrthoDB" id="340131at2759"/>
<proteinExistence type="predicted"/>
<evidence type="ECO:0000313" key="1">
    <source>
        <dbReference type="EMBL" id="OII77002.1"/>
    </source>
</evidence>
<keyword evidence="2" id="KW-1185">Reference proteome</keyword>
<reference evidence="1 2" key="1">
    <citation type="submission" date="2016-10" db="EMBL/GenBank/DDBJ databases">
        <title>Reductive evolution of mitochondrial metabolism and differential evolution of invasion-related proteins in Cryptosporidium.</title>
        <authorList>
            <person name="Liu S."/>
            <person name="Roellig D.M."/>
            <person name="Guo Y."/>
            <person name="Li N."/>
            <person name="Frace M.A."/>
            <person name="Tang K."/>
            <person name="Zhang L."/>
            <person name="Feng Y."/>
            <person name="Xiao L."/>
        </authorList>
    </citation>
    <scope>NUCLEOTIDE SEQUENCE [LARGE SCALE GENOMIC DNA]</scope>
    <source>
        <strain evidence="1">30847</strain>
    </source>
</reference>